<evidence type="ECO:0000313" key="3">
    <source>
        <dbReference type="Proteomes" id="UP001500325"/>
    </source>
</evidence>
<proteinExistence type="predicted"/>
<sequence length="104" mass="10879">MHPSCVDPVPLAAAATHMRSMQPGRATTGILTSSARLLENLAAALVHDHAAVPPCVQRAAAALATEVLATCQPAPDRPRRAVSGDAPPRQRPPFTESIRLGRMG</sequence>
<evidence type="ECO:0000313" key="2">
    <source>
        <dbReference type="EMBL" id="GAA4707098.1"/>
    </source>
</evidence>
<name>A0ABP8XJN0_9PSEU</name>
<gene>
    <name evidence="2" type="ORF">GCM10023215_54890</name>
</gene>
<organism evidence="2 3">
    <name type="scientific">Pseudonocardia yuanmonensis</name>
    <dbReference type="NCBI Taxonomy" id="1095914"/>
    <lineage>
        <taxon>Bacteria</taxon>
        <taxon>Bacillati</taxon>
        <taxon>Actinomycetota</taxon>
        <taxon>Actinomycetes</taxon>
        <taxon>Pseudonocardiales</taxon>
        <taxon>Pseudonocardiaceae</taxon>
        <taxon>Pseudonocardia</taxon>
    </lineage>
</organism>
<dbReference type="EMBL" id="BAABIC010000023">
    <property type="protein sequence ID" value="GAA4707098.1"/>
    <property type="molecule type" value="Genomic_DNA"/>
</dbReference>
<reference evidence="3" key="1">
    <citation type="journal article" date="2019" name="Int. J. Syst. Evol. Microbiol.">
        <title>The Global Catalogue of Microorganisms (GCM) 10K type strain sequencing project: providing services to taxonomists for standard genome sequencing and annotation.</title>
        <authorList>
            <consortium name="The Broad Institute Genomics Platform"/>
            <consortium name="The Broad Institute Genome Sequencing Center for Infectious Disease"/>
            <person name="Wu L."/>
            <person name="Ma J."/>
        </authorList>
    </citation>
    <scope>NUCLEOTIDE SEQUENCE [LARGE SCALE GENOMIC DNA]</scope>
    <source>
        <strain evidence="3">JCM 18055</strain>
    </source>
</reference>
<keyword evidence="3" id="KW-1185">Reference proteome</keyword>
<feature type="region of interest" description="Disordered" evidence="1">
    <location>
        <begin position="74"/>
        <end position="104"/>
    </location>
</feature>
<comment type="caution">
    <text evidence="2">The sequence shown here is derived from an EMBL/GenBank/DDBJ whole genome shotgun (WGS) entry which is preliminary data.</text>
</comment>
<dbReference type="Proteomes" id="UP001500325">
    <property type="component" value="Unassembled WGS sequence"/>
</dbReference>
<accession>A0ABP8XJN0</accession>
<evidence type="ECO:0000256" key="1">
    <source>
        <dbReference type="SAM" id="MobiDB-lite"/>
    </source>
</evidence>
<protein>
    <submittedName>
        <fullName evidence="2">Uncharacterized protein</fullName>
    </submittedName>
</protein>